<evidence type="ECO:0000313" key="5">
    <source>
        <dbReference type="Proteomes" id="UP001057580"/>
    </source>
</evidence>
<feature type="region of interest" description="Disordered" evidence="1">
    <location>
        <begin position="1"/>
        <end position="31"/>
    </location>
</feature>
<evidence type="ECO:0000313" key="4">
    <source>
        <dbReference type="EMBL" id="UWM54316.1"/>
    </source>
</evidence>
<name>A0A9E7U848_9EURY</name>
<dbReference type="InterPro" id="IPR055768">
    <property type="entry name" value="DUF7344"/>
</dbReference>
<dbReference type="RefSeq" id="WP_260593336.1">
    <property type="nucleotide sequence ID" value="NZ_CP104003.1"/>
</dbReference>
<dbReference type="KEGG" id="ssai:N0B31_19635"/>
<protein>
    <recommendedName>
        <fullName evidence="3">DUF7344 domain-containing protein</fullName>
    </recommendedName>
</protein>
<sequence length="214" mass="23361">MSNAVPEIEEPPTEGTPEEAGEPESAGFGPLPLDQVFDVLRNERRRRALRFLVENGGRAEMSELAEALASWETGKPVEELSASERKRVYVALYQCHLPRMDDVEVIEFNKPRGVIELGRNAAALNRYLEDAKELRTARPWRGDGDDTTDEPASTRPWPRYYAAAVLVGGLLFVASLGIGALATQVVLGGVLLAVATLSVLHLRDVDELSLPGGE</sequence>
<keyword evidence="2" id="KW-0472">Membrane</keyword>
<keyword evidence="2" id="KW-1133">Transmembrane helix</keyword>
<dbReference type="GeneID" id="74944683"/>
<dbReference type="Pfam" id="PF24035">
    <property type="entry name" value="DUF7344"/>
    <property type="match status" value="1"/>
</dbReference>
<dbReference type="AlphaFoldDB" id="A0A9E7U848"/>
<reference evidence="4" key="1">
    <citation type="submission" date="2022-09" db="EMBL/GenBank/DDBJ databases">
        <title>Diverse halophilic archaea isolated from saline environments.</title>
        <authorList>
            <person name="Cui H.-L."/>
        </authorList>
    </citation>
    <scope>NUCLEOTIDE SEQUENCE</scope>
    <source>
        <strain evidence="4">ZS-35-S2</strain>
    </source>
</reference>
<gene>
    <name evidence="4" type="ORF">N0B31_19635</name>
</gene>
<feature type="domain" description="DUF7344" evidence="3">
    <location>
        <begin position="37"/>
        <end position="116"/>
    </location>
</feature>
<keyword evidence="5" id="KW-1185">Reference proteome</keyword>
<organism evidence="4 5">
    <name type="scientific">Salinirubellus salinus</name>
    <dbReference type="NCBI Taxonomy" id="1364945"/>
    <lineage>
        <taxon>Archaea</taxon>
        <taxon>Methanobacteriati</taxon>
        <taxon>Methanobacteriota</taxon>
        <taxon>Stenosarchaea group</taxon>
        <taxon>Halobacteria</taxon>
        <taxon>Halobacteriales</taxon>
        <taxon>Natronomonadaceae</taxon>
        <taxon>Salinirubellus</taxon>
    </lineage>
</organism>
<accession>A0A9E7U848</accession>
<feature type="transmembrane region" description="Helical" evidence="2">
    <location>
        <begin position="160"/>
        <end position="179"/>
    </location>
</feature>
<proteinExistence type="predicted"/>
<evidence type="ECO:0000259" key="3">
    <source>
        <dbReference type="Pfam" id="PF24035"/>
    </source>
</evidence>
<keyword evidence="2" id="KW-0812">Transmembrane</keyword>
<dbReference type="Proteomes" id="UP001057580">
    <property type="component" value="Chromosome"/>
</dbReference>
<dbReference type="EMBL" id="CP104003">
    <property type="protein sequence ID" value="UWM54316.1"/>
    <property type="molecule type" value="Genomic_DNA"/>
</dbReference>
<feature type="compositionally biased region" description="Acidic residues" evidence="1">
    <location>
        <begin position="7"/>
        <end position="22"/>
    </location>
</feature>
<evidence type="ECO:0000256" key="1">
    <source>
        <dbReference type="SAM" id="MobiDB-lite"/>
    </source>
</evidence>
<evidence type="ECO:0000256" key="2">
    <source>
        <dbReference type="SAM" id="Phobius"/>
    </source>
</evidence>